<dbReference type="Proteomes" id="UP000308349">
    <property type="component" value="Unassembled WGS sequence"/>
</dbReference>
<gene>
    <name evidence="3" type="ORF">FEK35_00650</name>
</gene>
<protein>
    <submittedName>
        <fullName evidence="3">TadA family conjugal transfer-associated ATPase</fullName>
    </submittedName>
</protein>
<comment type="similarity">
    <text evidence="1">Belongs to the GSP E family.</text>
</comment>
<evidence type="ECO:0000259" key="2">
    <source>
        <dbReference type="Pfam" id="PF00437"/>
    </source>
</evidence>
<dbReference type="NCBIfam" id="TIGR03819">
    <property type="entry name" value="heli_sec_ATPase"/>
    <property type="match status" value="1"/>
</dbReference>
<dbReference type="InterPro" id="IPR027417">
    <property type="entry name" value="P-loop_NTPase"/>
</dbReference>
<dbReference type="GO" id="GO:0016887">
    <property type="term" value="F:ATP hydrolysis activity"/>
    <property type="evidence" value="ECO:0007669"/>
    <property type="project" value="InterPro"/>
</dbReference>
<evidence type="ECO:0000313" key="3">
    <source>
        <dbReference type="EMBL" id="TLG18164.1"/>
    </source>
</evidence>
<dbReference type="OrthoDB" id="9810761at2"/>
<reference evidence="3 4" key="1">
    <citation type="submission" date="2019-05" db="EMBL/GenBank/DDBJ databases">
        <title>Genomes sequences of two Nocardia cyriacigeorgica environmental isolates, type strains Nocardia asteroides ATCC 19247 and Nocardia cyriacigeorgica DSM 44484.</title>
        <authorList>
            <person name="Vautrin F."/>
            <person name="Bergeron E."/>
            <person name="Dubost A."/>
            <person name="Abrouk D."/>
            <person name="Rodriguez Nava V."/>
            <person name="Pujic P."/>
        </authorList>
    </citation>
    <scope>NUCLEOTIDE SEQUENCE [LARGE SCALE GENOMIC DNA]</scope>
    <source>
        <strain evidence="3 4">EML 1456</strain>
    </source>
</reference>
<proteinExistence type="inferred from homology"/>
<comment type="caution">
    <text evidence="3">The sequence shown here is derived from an EMBL/GenBank/DDBJ whole genome shotgun (WGS) entry which is preliminary data.</text>
</comment>
<evidence type="ECO:0000256" key="1">
    <source>
        <dbReference type="ARBA" id="ARBA00006611"/>
    </source>
</evidence>
<dbReference type="EMBL" id="VBUU01000001">
    <property type="protein sequence ID" value="TLG18164.1"/>
    <property type="molecule type" value="Genomic_DNA"/>
</dbReference>
<dbReference type="SUPFAM" id="SSF52540">
    <property type="entry name" value="P-loop containing nucleoside triphosphate hydrolases"/>
    <property type="match status" value="1"/>
</dbReference>
<dbReference type="PANTHER" id="PTHR30486">
    <property type="entry name" value="TWITCHING MOTILITY PROTEIN PILT"/>
    <property type="match status" value="1"/>
</dbReference>
<feature type="domain" description="Bacterial type II secretion system protein E" evidence="2">
    <location>
        <begin position="58"/>
        <end position="345"/>
    </location>
</feature>
<dbReference type="CDD" id="cd01130">
    <property type="entry name" value="VirB11-like_ATPase"/>
    <property type="match status" value="1"/>
</dbReference>
<dbReference type="InterPro" id="IPR022399">
    <property type="entry name" value="TadA-like_ATPase"/>
</dbReference>
<dbReference type="InterPro" id="IPR001482">
    <property type="entry name" value="T2SS/T4SS_dom"/>
</dbReference>
<dbReference type="Gene3D" id="3.40.50.300">
    <property type="entry name" value="P-loop containing nucleotide triphosphate hydrolases"/>
    <property type="match status" value="1"/>
</dbReference>
<dbReference type="Pfam" id="PF00437">
    <property type="entry name" value="T2SSE"/>
    <property type="match status" value="1"/>
</dbReference>
<dbReference type="InterPro" id="IPR050921">
    <property type="entry name" value="T4SS_GSP_E_ATPase"/>
</dbReference>
<organism evidence="3 4">
    <name type="scientific">Nocardia cyriacigeorgica</name>
    <dbReference type="NCBI Taxonomy" id="135487"/>
    <lineage>
        <taxon>Bacteria</taxon>
        <taxon>Bacillati</taxon>
        <taxon>Actinomycetota</taxon>
        <taxon>Actinomycetes</taxon>
        <taxon>Mycobacteriales</taxon>
        <taxon>Nocardiaceae</taxon>
        <taxon>Nocardia</taxon>
    </lineage>
</organism>
<accession>A0A5R8PLP3</accession>
<dbReference type="PANTHER" id="PTHR30486:SF6">
    <property type="entry name" value="TYPE IV PILUS RETRACTATION ATPASE PILT"/>
    <property type="match status" value="1"/>
</dbReference>
<dbReference type="FunFam" id="3.30.450.380:FF:000002">
    <property type="entry name" value="Secretion protein, partial"/>
    <property type="match status" value="1"/>
</dbReference>
<dbReference type="Gene3D" id="3.30.450.380">
    <property type="match status" value="1"/>
</dbReference>
<dbReference type="RefSeq" id="WP_138454872.1">
    <property type="nucleotide sequence ID" value="NZ_VBUU01000001.1"/>
</dbReference>
<dbReference type="AlphaFoldDB" id="A0A5R8PLP3"/>
<name>A0A5R8PLP3_9NOCA</name>
<evidence type="ECO:0000313" key="4">
    <source>
        <dbReference type="Proteomes" id="UP000308349"/>
    </source>
</evidence>
<sequence length="395" mass="41231">MGALVTAELLDRVRERLAGAAGDPDPAEVAAAIRAEAGGVLGDTDLLRALRLLQTELTGAGVLEPLLHDTKVADVLVTAPDEVWIDRGRGIEKTSIAFADEAAVRRLAQRLASAAGRRLDDAQPWVDATLPGRDAVLGESFGVRLHAVLAPVAHGGTCLSLRVLRPATQGLDALVAMGAVAVEAKMLLERIVAARLAFLVVGGTGAGKTTLLSGLLATVDPAERIICVEDAAELSPPHPHVVRLVARTANVEGAGQVTVRELVRQALRMRPDRIVVGEVRGAEVVDLLTALNTGHDGGAGTVHANSPGEVPARLEALAALGGMDRAALHSQLAAAVQVVLHVHRRADGSRGLQEIGLVRRDDSGHVRISAAWRADGAETPAAAQLRQLLDDRLGR</sequence>